<gene>
    <name evidence="3" type="ORF">BDV41DRAFT_561966</name>
</gene>
<evidence type="ECO:0000256" key="1">
    <source>
        <dbReference type="SAM" id="MobiDB-lite"/>
    </source>
</evidence>
<feature type="compositionally biased region" description="Polar residues" evidence="1">
    <location>
        <begin position="60"/>
        <end position="80"/>
    </location>
</feature>
<sequence>MKKKDIVSWLDRVETEPNPSPPSSDIHEYYRRKRHVMSRNTESSPRKRPRSLQLDDVDSHTTSLTDRTRINTPSRTSSGPGRQRNTRELLNELPLSSPSIHCFRPKHIPLPASVLSLRKKLSHGFGSNIIPIGLKAKLYQEDPQGAVDIPDLGWDCTADWSSAKLEALWEDVVSIYKEAAECEEYGQDENAWATGVILPILQRGIKQHPTLHIKNVQSQTIDPILLPRTQVQSQVNRKLDFTFAFSLQDRRIKEIHDTFLRSLPGQTVSHTTDPFTKRVALFSGVEVKQPDGSSMEALVQLSIWLSAGLEKLSQLRNLQGHEFDLLPTLGWTVMGHEWRLHFAFKGCFEGQEETYLDGPTEILTATTRTFYGIFKLIDLVHRVSAYAEEVYWPWMSSKILTPLDAAPKM</sequence>
<feature type="compositionally biased region" description="Basic and acidic residues" evidence="1">
    <location>
        <begin position="1"/>
        <end position="15"/>
    </location>
</feature>
<keyword evidence="4" id="KW-1185">Reference proteome</keyword>
<evidence type="ECO:0000259" key="2">
    <source>
        <dbReference type="Pfam" id="PF20516"/>
    </source>
</evidence>
<protein>
    <recommendedName>
        <fullName evidence="2">PD-(D/E)XK nuclease-like domain-containing protein</fullName>
    </recommendedName>
</protein>
<name>A0A5N6W7S2_9EURO</name>
<reference evidence="4" key="1">
    <citation type="submission" date="2019-04" db="EMBL/GenBank/DDBJ databases">
        <title>Friends and foes A comparative genomics studyof 23 Aspergillus species from section Flavi.</title>
        <authorList>
            <consortium name="DOE Joint Genome Institute"/>
            <person name="Kjaerbolling I."/>
            <person name="Vesth T."/>
            <person name="Frisvad J.C."/>
            <person name="Nybo J.L."/>
            <person name="Theobald S."/>
            <person name="Kildgaard S."/>
            <person name="Isbrandt T."/>
            <person name="Kuo A."/>
            <person name="Sato A."/>
            <person name="Lyhne E.K."/>
            <person name="Kogle M.E."/>
            <person name="Wiebenga A."/>
            <person name="Kun R.S."/>
            <person name="Lubbers R.J."/>
            <person name="Makela M.R."/>
            <person name="Barry K."/>
            <person name="Chovatia M."/>
            <person name="Clum A."/>
            <person name="Daum C."/>
            <person name="Haridas S."/>
            <person name="He G."/>
            <person name="LaButti K."/>
            <person name="Lipzen A."/>
            <person name="Mondo S."/>
            <person name="Riley R."/>
            <person name="Salamov A."/>
            <person name="Simmons B.A."/>
            <person name="Magnuson J.K."/>
            <person name="Henrissat B."/>
            <person name="Mortensen U.H."/>
            <person name="Larsen T.O."/>
            <person name="Devries R.P."/>
            <person name="Grigoriev I.V."/>
            <person name="Machida M."/>
            <person name="Baker S.E."/>
            <person name="Andersen M.R."/>
        </authorList>
    </citation>
    <scope>NUCLEOTIDE SEQUENCE [LARGE SCALE GENOMIC DNA]</scope>
    <source>
        <strain evidence="4">CBS 130015</strain>
    </source>
</reference>
<proteinExistence type="predicted"/>
<dbReference type="EMBL" id="ML738305">
    <property type="protein sequence ID" value="KAE8316672.1"/>
    <property type="molecule type" value="Genomic_DNA"/>
</dbReference>
<dbReference type="InterPro" id="IPR046797">
    <property type="entry name" value="PDDEXK_12"/>
</dbReference>
<feature type="region of interest" description="Disordered" evidence="1">
    <location>
        <begin position="1"/>
        <end position="85"/>
    </location>
</feature>
<dbReference type="AlphaFoldDB" id="A0A5N6W7S2"/>
<evidence type="ECO:0000313" key="3">
    <source>
        <dbReference type="EMBL" id="KAE8316672.1"/>
    </source>
</evidence>
<dbReference type="Pfam" id="PF20516">
    <property type="entry name" value="PDDEXK_12"/>
    <property type="match status" value="1"/>
</dbReference>
<evidence type="ECO:0000313" key="4">
    <source>
        <dbReference type="Proteomes" id="UP000325433"/>
    </source>
</evidence>
<dbReference type="Proteomes" id="UP000325433">
    <property type="component" value="Unassembled WGS sequence"/>
</dbReference>
<feature type="domain" description="PD-(D/E)XK nuclease-like" evidence="2">
    <location>
        <begin position="151"/>
        <end position="392"/>
    </location>
</feature>
<accession>A0A5N6W7S2</accession>
<organism evidence="3 4">
    <name type="scientific">Aspergillus transmontanensis</name>
    <dbReference type="NCBI Taxonomy" id="1034304"/>
    <lineage>
        <taxon>Eukaryota</taxon>
        <taxon>Fungi</taxon>
        <taxon>Dikarya</taxon>
        <taxon>Ascomycota</taxon>
        <taxon>Pezizomycotina</taxon>
        <taxon>Eurotiomycetes</taxon>
        <taxon>Eurotiomycetidae</taxon>
        <taxon>Eurotiales</taxon>
        <taxon>Aspergillaceae</taxon>
        <taxon>Aspergillus</taxon>
        <taxon>Aspergillus subgen. Circumdati</taxon>
    </lineage>
</organism>